<feature type="compositionally biased region" description="Acidic residues" evidence="1">
    <location>
        <begin position="44"/>
        <end position="59"/>
    </location>
</feature>
<reference evidence="2 3" key="1">
    <citation type="submission" date="2024-09" db="EMBL/GenBank/DDBJ databases">
        <authorList>
            <person name="Sun Q."/>
            <person name="Mori K."/>
        </authorList>
    </citation>
    <scope>NUCLEOTIDE SEQUENCE [LARGE SCALE GENOMIC DNA]</scope>
    <source>
        <strain evidence="2 3">JCM 3323</strain>
    </source>
</reference>
<accession>A0ABV5Q568</accession>
<gene>
    <name evidence="2" type="ORF">ACFFRN_25180</name>
</gene>
<evidence type="ECO:0000256" key="1">
    <source>
        <dbReference type="SAM" id="MobiDB-lite"/>
    </source>
</evidence>
<keyword evidence="3" id="KW-1185">Reference proteome</keyword>
<feature type="compositionally biased region" description="Basic and acidic residues" evidence="1">
    <location>
        <begin position="60"/>
        <end position="82"/>
    </location>
</feature>
<feature type="region of interest" description="Disordered" evidence="1">
    <location>
        <begin position="41"/>
        <end position="102"/>
    </location>
</feature>
<dbReference type="Proteomes" id="UP001589646">
    <property type="component" value="Unassembled WGS sequence"/>
</dbReference>
<dbReference type="RefSeq" id="WP_346127644.1">
    <property type="nucleotide sequence ID" value="NZ_BAAAXC010000015.1"/>
</dbReference>
<evidence type="ECO:0000313" key="2">
    <source>
        <dbReference type="EMBL" id="MFB9529906.1"/>
    </source>
</evidence>
<dbReference type="EMBL" id="JBHMCE010000007">
    <property type="protein sequence ID" value="MFB9529906.1"/>
    <property type="molecule type" value="Genomic_DNA"/>
</dbReference>
<protein>
    <submittedName>
        <fullName evidence="2">Uncharacterized protein</fullName>
    </submittedName>
</protein>
<proteinExistence type="predicted"/>
<feature type="compositionally biased region" description="Basic residues" evidence="1">
    <location>
        <begin position="92"/>
        <end position="102"/>
    </location>
</feature>
<evidence type="ECO:0000313" key="3">
    <source>
        <dbReference type="Proteomes" id="UP001589646"/>
    </source>
</evidence>
<comment type="caution">
    <text evidence="2">The sequence shown here is derived from an EMBL/GenBank/DDBJ whole genome shotgun (WGS) entry which is preliminary data.</text>
</comment>
<organism evidence="2 3">
    <name type="scientific">Nonomuraea roseola</name>
    <dbReference type="NCBI Taxonomy" id="46179"/>
    <lineage>
        <taxon>Bacteria</taxon>
        <taxon>Bacillati</taxon>
        <taxon>Actinomycetota</taxon>
        <taxon>Actinomycetes</taxon>
        <taxon>Streptosporangiales</taxon>
        <taxon>Streptosporangiaceae</taxon>
        <taxon>Nonomuraea</taxon>
    </lineage>
</organism>
<name>A0ABV5Q568_9ACTN</name>
<sequence>MRVQMLITMSGTRDGVEWPARGGYIDLSETEAHTLISMGAAQAADEDDEVLEADADTAQDSEREQAGDRPLVEAAAVDHDQAETADAPAKPTAKRGRPTRQA</sequence>